<dbReference type="Proteomes" id="UP000592180">
    <property type="component" value="Unassembled WGS sequence"/>
</dbReference>
<dbReference type="RefSeq" id="WP_184185820.1">
    <property type="nucleotide sequence ID" value="NZ_JACHLE010000001.1"/>
</dbReference>
<evidence type="ECO:0000256" key="1">
    <source>
        <dbReference type="SAM" id="Phobius"/>
    </source>
</evidence>
<evidence type="ECO:0000313" key="2">
    <source>
        <dbReference type="EMBL" id="MBB4805884.1"/>
    </source>
</evidence>
<keyword evidence="1" id="KW-0812">Transmembrane</keyword>
<accession>A0A840KDP2</accession>
<feature type="transmembrane region" description="Helical" evidence="1">
    <location>
        <begin position="7"/>
        <end position="26"/>
    </location>
</feature>
<dbReference type="AlphaFoldDB" id="A0A840KDP2"/>
<reference evidence="2 3" key="1">
    <citation type="submission" date="2020-08" db="EMBL/GenBank/DDBJ databases">
        <title>Functional genomics of gut bacteria from endangered species of beetles.</title>
        <authorList>
            <person name="Carlos-Shanley C."/>
        </authorList>
    </citation>
    <scope>NUCLEOTIDE SEQUENCE [LARGE SCALE GENOMIC DNA]</scope>
    <source>
        <strain evidence="2 3">S00151</strain>
    </source>
</reference>
<organism evidence="2 3">
    <name type="scientific">Chryseobacterium defluvii</name>
    <dbReference type="NCBI Taxonomy" id="160396"/>
    <lineage>
        <taxon>Bacteria</taxon>
        <taxon>Pseudomonadati</taxon>
        <taxon>Bacteroidota</taxon>
        <taxon>Flavobacteriia</taxon>
        <taxon>Flavobacteriales</taxon>
        <taxon>Weeksellaceae</taxon>
        <taxon>Chryseobacterium group</taxon>
        <taxon>Chryseobacterium</taxon>
    </lineage>
</organism>
<keyword evidence="1" id="KW-1133">Transmembrane helix</keyword>
<evidence type="ECO:0000313" key="3">
    <source>
        <dbReference type="Proteomes" id="UP000592180"/>
    </source>
</evidence>
<gene>
    <name evidence="2" type="ORF">HNP38_001156</name>
</gene>
<name>A0A840KDP2_9FLAO</name>
<sequence length="96" mass="10973">MNNRIKFILPRLLGITVLAGLAAFVLSMVFKLLLASLFIAAIGSLVAKIIRNKREKHMPYQRFNEKFLPYDNDFAVQRKSAFTPMDKENLAIIPIH</sequence>
<comment type="caution">
    <text evidence="2">The sequence shown here is derived from an EMBL/GenBank/DDBJ whole genome shotgun (WGS) entry which is preliminary data.</text>
</comment>
<protein>
    <submittedName>
        <fullName evidence="2">Uncharacterized protein</fullName>
    </submittedName>
</protein>
<dbReference type="EMBL" id="JACHLE010000001">
    <property type="protein sequence ID" value="MBB4805884.1"/>
    <property type="molecule type" value="Genomic_DNA"/>
</dbReference>
<feature type="transmembrane region" description="Helical" evidence="1">
    <location>
        <begin position="32"/>
        <end position="50"/>
    </location>
</feature>
<keyword evidence="1" id="KW-0472">Membrane</keyword>
<keyword evidence="3" id="KW-1185">Reference proteome</keyword>
<proteinExistence type="predicted"/>